<gene>
    <name evidence="1" type="ORF">NCTC13291_00161</name>
</gene>
<dbReference type="EMBL" id="UGVN01000001">
    <property type="protein sequence ID" value="SUE37467.1"/>
    <property type="molecule type" value="Genomic_DNA"/>
</dbReference>
<reference evidence="1 2" key="1">
    <citation type="submission" date="2018-06" db="EMBL/GenBank/DDBJ databases">
        <authorList>
            <consortium name="Pathogen Informatics"/>
            <person name="Doyle S."/>
        </authorList>
    </citation>
    <scope>NUCLEOTIDE SEQUENCE [LARGE SCALE GENOMIC DNA]</scope>
    <source>
        <strain evidence="1 2">NCTC13291</strain>
    </source>
</reference>
<proteinExistence type="predicted"/>
<dbReference type="AlphaFoldDB" id="A0A379MUM8"/>
<evidence type="ECO:0000313" key="2">
    <source>
        <dbReference type="Proteomes" id="UP000254919"/>
    </source>
</evidence>
<evidence type="ECO:0000313" key="1">
    <source>
        <dbReference type="EMBL" id="SUE37467.1"/>
    </source>
</evidence>
<dbReference type="Proteomes" id="UP000254919">
    <property type="component" value="Unassembled WGS sequence"/>
</dbReference>
<organism evidence="1 2">
    <name type="scientific">Roseomonas mucosa</name>
    <dbReference type="NCBI Taxonomy" id="207340"/>
    <lineage>
        <taxon>Bacteria</taxon>
        <taxon>Pseudomonadati</taxon>
        <taxon>Pseudomonadota</taxon>
        <taxon>Alphaproteobacteria</taxon>
        <taxon>Acetobacterales</taxon>
        <taxon>Roseomonadaceae</taxon>
        <taxon>Roseomonas</taxon>
    </lineage>
</organism>
<sequence>MTPRGILPVTRSTILAGLPAPASVLAGFLAGFLALAGQAVAQPAPAPATPPAPEAGRHETKFEYIDQSLEALLKDGFEVRTSIGPMLFLSKPGALGAARTAACTVGLTNSMMARPTEMKQAPSTCFSLN</sequence>
<accession>A0A379MUM8</accession>
<name>A0A379MUM8_9PROT</name>
<protein>
    <submittedName>
        <fullName evidence="1">Uncharacterized protein</fullName>
    </submittedName>
</protein>